<evidence type="ECO:0000313" key="4">
    <source>
        <dbReference type="EMBL" id="KAA8915743.1"/>
    </source>
</evidence>
<accession>A0A6A1LVA0</accession>
<dbReference type="CDD" id="cd06257">
    <property type="entry name" value="DnaJ"/>
    <property type="match status" value="1"/>
</dbReference>
<feature type="region of interest" description="Disordered" evidence="2">
    <location>
        <begin position="241"/>
        <end position="269"/>
    </location>
</feature>
<dbReference type="SMART" id="SM00271">
    <property type="entry name" value="DnaJ"/>
    <property type="match status" value="1"/>
</dbReference>
<dbReference type="Proteomes" id="UP000761534">
    <property type="component" value="Unassembled WGS sequence"/>
</dbReference>
<protein>
    <recommendedName>
        <fullName evidence="3">J domain-containing protein</fullName>
    </recommendedName>
</protein>
<dbReference type="PANTHER" id="PTHR44145">
    <property type="entry name" value="DNAJ HOMOLOG SUBFAMILY A MEMBER 3, MITOCHONDRIAL"/>
    <property type="match status" value="1"/>
</dbReference>
<dbReference type="PROSITE" id="PS00636">
    <property type="entry name" value="DNAJ_1"/>
    <property type="match status" value="1"/>
</dbReference>
<dbReference type="InterPro" id="IPR051938">
    <property type="entry name" value="Apopto_cytoskel_mod"/>
</dbReference>
<dbReference type="PRINTS" id="PR00625">
    <property type="entry name" value="JDOMAIN"/>
</dbReference>
<evidence type="ECO:0000256" key="1">
    <source>
        <dbReference type="ARBA" id="ARBA00023186"/>
    </source>
</evidence>
<reference evidence="4" key="1">
    <citation type="journal article" date="2019" name="G3 (Bethesda)">
        <title>Genome Assemblies of Two Rare Opportunistic Yeast Pathogens: Diutina rugosa (syn. Candida rugosa) and Trichomonascus ciferrii (syn. Candida ciferrii).</title>
        <authorList>
            <person name="Mixao V."/>
            <person name="Saus E."/>
            <person name="Hansen A.P."/>
            <person name="Lass-Florl C."/>
            <person name="Gabaldon T."/>
        </authorList>
    </citation>
    <scope>NUCLEOTIDE SEQUENCE</scope>
    <source>
        <strain evidence="4">CBS 4856</strain>
    </source>
</reference>
<dbReference type="InterPro" id="IPR001623">
    <property type="entry name" value="DnaJ_domain"/>
</dbReference>
<evidence type="ECO:0000259" key="3">
    <source>
        <dbReference type="PROSITE" id="PS50076"/>
    </source>
</evidence>
<dbReference type="PROSITE" id="PS50076">
    <property type="entry name" value="DNAJ_2"/>
    <property type="match status" value="1"/>
</dbReference>
<dbReference type="Pfam" id="PF00226">
    <property type="entry name" value="DnaJ"/>
    <property type="match status" value="1"/>
</dbReference>
<proteinExistence type="predicted"/>
<dbReference type="VEuPathDB" id="FungiDB:TRICI_002100"/>
<name>A0A6A1LVA0_9ASCO</name>
<dbReference type="EMBL" id="SWFS01000146">
    <property type="protein sequence ID" value="KAA8915743.1"/>
    <property type="molecule type" value="Genomic_DNA"/>
</dbReference>
<evidence type="ECO:0000313" key="5">
    <source>
        <dbReference type="Proteomes" id="UP000761534"/>
    </source>
</evidence>
<dbReference type="Gene3D" id="1.10.287.110">
    <property type="entry name" value="DnaJ domain"/>
    <property type="match status" value="1"/>
</dbReference>
<organism evidence="4 5">
    <name type="scientific">Trichomonascus ciferrii</name>
    <dbReference type="NCBI Taxonomy" id="44093"/>
    <lineage>
        <taxon>Eukaryota</taxon>
        <taxon>Fungi</taxon>
        <taxon>Dikarya</taxon>
        <taxon>Ascomycota</taxon>
        <taxon>Saccharomycotina</taxon>
        <taxon>Dipodascomycetes</taxon>
        <taxon>Dipodascales</taxon>
        <taxon>Trichomonascaceae</taxon>
        <taxon>Trichomonascus</taxon>
        <taxon>Trichomonascus ciferrii complex</taxon>
    </lineage>
</organism>
<keyword evidence="1" id="KW-0143">Chaperone</keyword>
<comment type="caution">
    <text evidence="4">The sequence shown here is derived from an EMBL/GenBank/DDBJ whole genome shotgun (WGS) entry which is preliminary data.</text>
</comment>
<dbReference type="InterPro" id="IPR036869">
    <property type="entry name" value="J_dom_sf"/>
</dbReference>
<dbReference type="PANTHER" id="PTHR44145:SF3">
    <property type="entry name" value="DNAJ HOMOLOG SUBFAMILY A MEMBER 3, MITOCHONDRIAL"/>
    <property type="match status" value="1"/>
</dbReference>
<dbReference type="AlphaFoldDB" id="A0A6A1LVA0"/>
<dbReference type="InterPro" id="IPR018253">
    <property type="entry name" value="DnaJ_domain_CS"/>
</dbReference>
<feature type="domain" description="J" evidence="3">
    <location>
        <begin position="50"/>
        <end position="123"/>
    </location>
</feature>
<keyword evidence="5" id="KW-1185">Reference proteome</keyword>
<gene>
    <name evidence="4" type="ORF">TRICI_002100</name>
</gene>
<dbReference type="SUPFAM" id="SSF46565">
    <property type="entry name" value="Chaperone J-domain"/>
    <property type="match status" value="1"/>
</dbReference>
<evidence type="ECO:0000256" key="2">
    <source>
        <dbReference type="SAM" id="MobiDB-lite"/>
    </source>
</evidence>
<dbReference type="OrthoDB" id="445556at2759"/>
<sequence length="269" mass="30959">MRTILPISPITSVKPILCCGRRVAVLHFGSDKRSYHAQDPPVWPRKGNPTPYEIFGLNKHSFNKRDLKAAYVKLAKIYHPDSNGVSVASQVSQEVRLDRFKKIVAAYNTLRDDEKRRAYDLSAHRAQTYRPRHHNRYHDMAYDFYDEGQFQQRSQQRSAEFDAKLNENRKKLTVLVALATILCAIIQIKTINKVSEKYIDEQREYTFRTQLDELNAKTNYGMGSLQDQRIARFLTTRQTGGYYNPYQGDPHAPVAALPPPNSSPSQSQL</sequence>